<sequence length="411" mass="44611">MNSRASSPIVSLLLASLLALSLTAGNAHAQETLRPEISKPLVAAQDLIKAKKYREALAKIRDADAVAGKTPHETLTIERMRLAAANEAGDADSAAKAVNALLASGKLSASEKHNFIQAVAVAYYRNKNYAQAIDWAQRYFKEGGRDGQMRTLQVQSYYLNGDYANAARQLSADIAAEEKAGGRPGVDSLQMLASCYLQLNDMTGYVTALEKLVTWHPKPEYWADLLHRLQRKSGFADRLALDLARLKFVSDNLGGTGDYMEMAQLALQAGYPAEARKIVDAGYAKNLLGTGPAAEVNRHKRLRDLVNKQLAEDQKNLAQGERQANAAKDGTGLVNIGYNLVLNGQFDKGLGMMEQGLAKGGLKRPEDAKLHLGHAYLLAGQKDKAVQTLQTVQGTDGTADLARLWILQAQR</sequence>
<dbReference type="RefSeq" id="WP_197706837.1">
    <property type="nucleotide sequence ID" value="NZ_LFZK01000002.1"/>
</dbReference>
<dbReference type="Pfam" id="PF13174">
    <property type="entry name" value="TPR_6"/>
    <property type="match status" value="2"/>
</dbReference>
<name>A0A656Z800_9PROT</name>
<dbReference type="InterPro" id="IPR019734">
    <property type="entry name" value="TPR_rpt"/>
</dbReference>
<evidence type="ECO:0000313" key="1">
    <source>
        <dbReference type="EMBL" id="KYC28971.1"/>
    </source>
</evidence>
<comment type="caution">
    <text evidence="1">The sequence shown here is derived from an EMBL/GenBank/DDBJ whole genome shotgun (WGS) entry which is preliminary data.</text>
</comment>
<dbReference type="Proteomes" id="UP000243416">
    <property type="component" value="Unassembled WGS sequence"/>
</dbReference>
<keyword evidence="2" id="KW-1185">Reference proteome</keyword>
<dbReference type="SUPFAM" id="SSF81901">
    <property type="entry name" value="HCP-like"/>
    <property type="match status" value="1"/>
</dbReference>
<organism evidence="1 2">
    <name type="scientific">Sterolibacterium denitrificans</name>
    <dbReference type="NCBI Taxonomy" id="157592"/>
    <lineage>
        <taxon>Bacteria</taxon>
        <taxon>Pseudomonadati</taxon>
        <taxon>Pseudomonadota</taxon>
        <taxon>Betaproteobacteria</taxon>
        <taxon>Nitrosomonadales</taxon>
        <taxon>Sterolibacteriaceae</taxon>
        <taxon>Sterolibacterium</taxon>
    </lineage>
</organism>
<dbReference type="EMBL" id="LFZK01000002">
    <property type="protein sequence ID" value="KYC28971.1"/>
    <property type="molecule type" value="Genomic_DNA"/>
</dbReference>
<dbReference type="InterPro" id="IPR011990">
    <property type="entry name" value="TPR-like_helical_dom_sf"/>
</dbReference>
<dbReference type="Gene3D" id="1.25.40.10">
    <property type="entry name" value="Tetratricopeptide repeat domain"/>
    <property type="match status" value="1"/>
</dbReference>
<accession>A0A656Z800</accession>
<protein>
    <submittedName>
        <fullName evidence="1">Uncharacterized protein</fullName>
    </submittedName>
</protein>
<reference evidence="1 2" key="1">
    <citation type="journal article" date="2016" name="ISME J.">
        <title>Integrated multi-omics analyses reveal the biochemical mechanisms and phylogenetic relevance of anaerobic androgen biodegradation in the environment.</title>
        <authorList>
            <person name="Yang F.C."/>
            <person name="Chen Y.L."/>
            <person name="Tang S.L."/>
            <person name="Yu C.P."/>
            <person name="Wang P.H."/>
            <person name="Ismail W."/>
            <person name="Wang C.H."/>
            <person name="Ding J.Y."/>
            <person name="Yang C.Y."/>
            <person name="Yang C.Y."/>
            <person name="Chiang Y.R."/>
        </authorList>
    </citation>
    <scope>NUCLEOTIDE SEQUENCE [LARGE SCALE GENOMIC DNA]</scope>
    <source>
        <strain evidence="1 2">DSM 13999</strain>
    </source>
</reference>
<proteinExistence type="predicted"/>
<gene>
    <name evidence="1" type="ORF">ACY05_03765</name>
</gene>
<evidence type="ECO:0000313" key="2">
    <source>
        <dbReference type="Proteomes" id="UP000243416"/>
    </source>
</evidence>
<dbReference type="AlphaFoldDB" id="A0A656Z800"/>